<feature type="region of interest" description="Disordered" evidence="6">
    <location>
        <begin position="123"/>
        <end position="195"/>
    </location>
</feature>
<evidence type="ECO:0000256" key="1">
    <source>
        <dbReference type="ARBA" id="ARBA00004123"/>
    </source>
</evidence>
<keyword evidence="5" id="KW-0539">Nucleus</keyword>
<evidence type="ECO:0000313" key="7">
    <source>
        <dbReference type="EMBL" id="KAE8351288.1"/>
    </source>
</evidence>
<feature type="compositionally biased region" description="Polar residues" evidence="6">
    <location>
        <begin position="140"/>
        <end position="158"/>
    </location>
</feature>
<dbReference type="GO" id="GO:0005737">
    <property type="term" value="C:cytoplasm"/>
    <property type="evidence" value="ECO:0007669"/>
    <property type="project" value="UniProtKB-SubCell"/>
</dbReference>
<dbReference type="PANTHER" id="PTHR28081:SF1">
    <property type="entry name" value="DAMAGE-REGULATED IMPORT FACILITATOR 1"/>
    <property type="match status" value="1"/>
</dbReference>
<evidence type="ECO:0000256" key="6">
    <source>
        <dbReference type="SAM" id="MobiDB-lite"/>
    </source>
</evidence>
<proteinExistence type="inferred from homology"/>
<name>A0A5N6Z1I8_9EURO</name>
<comment type="subcellular location">
    <subcellularLocation>
        <location evidence="2">Cytoplasm</location>
    </subcellularLocation>
    <subcellularLocation>
        <location evidence="1">Nucleus</location>
    </subcellularLocation>
</comment>
<dbReference type="EMBL" id="ML739178">
    <property type="protein sequence ID" value="KAE8351288.1"/>
    <property type="molecule type" value="Genomic_DNA"/>
</dbReference>
<keyword evidence="4" id="KW-0963">Cytoplasm</keyword>
<keyword evidence="8" id="KW-1185">Reference proteome</keyword>
<gene>
    <name evidence="7" type="ORF">BDV28DRAFT_137448</name>
</gene>
<evidence type="ECO:0000256" key="2">
    <source>
        <dbReference type="ARBA" id="ARBA00004496"/>
    </source>
</evidence>
<evidence type="ECO:0000256" key="3">
    <source>
        <dbReference type="ARBA" id="ARBA00005459"/>
    </source>
</evidence>
<dbReference type="GO" id="GO:0008104">
    <property type="term" value="P:intracellular protein localization"/>
    <property type="evidence" value="ECO:0007669"/>
    <property type="project" value="TreeGrafter"/>
</dbReference>
<dbReference type="GO" id="GO:1990846">
    <property type="term" value="F:ribonucleoside-diphosphate reductase inhibitor activity"/>
    <property type="evidence" value="ECO:0007669"/>
    <property type="project" value="TreeGrafter"/>
</dbReference>
<evidence type="ECO:0000256" key="4">
    <source>
        <dbReference type="ARBA" id="ARBA00022490"/>
    </source>
</evidence>
<protein>
    <submittedName>
        <fullName evidence="7">Ribonucleotide reductase inhibitor-domain-containing protein</fullName>
    </submittedName>
</protein>
<accession>A0A5N6Z1I8</accession>
<dbReference type="PANTHER" id="PTHR28081">
    <property type="entry name" value="DAMAGE-REGULATED IMPORT FACILITATOR 1-RELATED"/>
    <property type="match status" value="1"/>
</dbReference>
<comment type="similarity">
    <text evidence="3">Belongs to the DIF1/spd1 family.</text>
</comment>
<organism evidence="7 8">
    <name type="scientific">Aspergillus coremiiformis</name>
    <dbReference type="NCBI Taxonomy" id="138285"/>
    <lineage>
        <taxon>Eukaryota</taxon>
        <taxon>Fungi</taxon>
        <taxon>Dikarya</taxon>
        <taxon>Ascomycota</taxon>
        <taxon>Pezizomycotina</taxon>
        <taxon>Eurotiomycetes</taxon>
        <taxon>Eurotiomycetidae</taxon>
        <taxon>Eurotiales</taxon>
        <taxon>Aspergillaceae</taxon>
        <taxon>Aspergillus</taxon>
        <taxon>Aspergillus subgen. Circumdati</taxon>
    </lineage>
</organism>
<feature type="compositionally biased region" description="Polar residues" evidence="6">
    <location>
        <begin position="173"/>
        <end position="186"/>
    </location>
</feature>
<evidence type="ECO:0000313" key="8">
    <source>
        <dbReference type="Proteomes" id="UP000327118"/>
    </source>
</evidence>
<dbReference type="GO" id="GO:0005634">
    <property type="term" value="C:nucleus"/>
    <property type="evidence" value="ECO:0007669"/>
    <property type="project" value="UniProtKB-SubCell"/>
</dbReference>
<dbReference type="InterPro" id="IPR013900">
    <property type="entry name" value="RNR_inhibitor"/>
</dbReference>
<dbReference type="AlphaFoldDB" id="A0A5N6Z1I8"/>
<dbReference type="Proteomes" id="UP000327118">
    <property type="component" value="Unassembled WGS sequence"/>
</dbReference>
<dbReference type="OrthoDB" id="4072855at2759"/>
<dbReference type="Pfam" id="PF08591">
    <property type="entry name" value="RNR_inhib"/>
    <property type="match status" value="1"/>
</dbReference>
<reference evidence="8" key="1">
    <citation type="submission" date="2019-04" db="EMBL/GenBank/DDBJ databases">
        <title>Friends and foes A comparative genomics studyof 23 Aspergillus species from section Flavi.</title>
        <authorList>
            <consortium name="DOE Joint Genome Institute"/>
            <person name="Kjaerbolling I."/>
            <person name="Vesth T."/>
            <person name="Frisvad J.C."/>
            <person name="Nybo J.L."/>
            <person name="Theobald S."/>
            <person name="Kildgaard S."/>
            <person name="Isbrandt T."/>
            <person name="Kuo A."/>
            <person name="Sato A."/>
            <person name="Lyhne E.K."/>
            <person name="Kogle M.E."/>
            <person name="Wiebenga A."/>
            <person name="Kun R.S."/>
            <person name="Lubbers R.J."/>
            <person name="Makela M.R."/>
            <person name="Barry K."/>
            <person name="Chovatia M."/>
            <person name="Clum A."/>
            <person name="Daum C."/>
            <person name="Haridas S."/>
            <person name="He G."/>
            <person name="LaButti K."/>
            <person name="Lipzen A."/>
            <person name="Mondo S."/>
            <person name="Riley R."/>
            <person name="Salamov A."/>
            <person name="Simmons B.A."/>
            <person name="Magnuson J.K."/>
            <person name="Henrissat B."/>
            <person name="Mortensen U.H."/>
            <person name="Larsen T.O."/>
            <person name="Devries R.P."/>
            <person name="Grigoriev I.V."/>
            <person name="Machida M."/>
            <person name="Baker S.E."/>
            <person name="Andersen M.R."/>
        </authorList>
    </citation>
    <scope>NUCLEOTIDE SEQUENCE [LARGE SCALE GENOMIC DNA]</scope>
    <source>
        <strain evidence="8">CBS 553.77</strain>
    </source>
</reference>
<evidence type="ECO:0000256" key="5">
    <source>
        <dbReference type="ARBA" id="ARBA00023242"/>
    </source>
</evidence>
<sequence length="241" mass="26784">MAKNKDLSSKRRRFQPPITTFFPAATGLSTCPPYLSHTHYSTITSSPTPTVDAKIQASLLSVGMRVRKSVAEGYKTRIPKSEDNPTLCSNETPITRCATPFAELAPFCGLTKSNESATQPIPHPYYNQLITDDGDAFSLPPSSQDSIESLQKQTNGQKRSYDDDDDFDDSPTPLGNTWQSTLNRDPSTGIDPVSSRTILTPTLGYQRRPFIALKSQMTTHVEDFEEPLFLRSREEVDMDLS</sequence>